<evidence type="ECO:0000256" key="1">
    <source>
        <dbReference type="ARBA" id="ARBA00004613"/>
    </source>
</evidence>
<dbReference type="Proteomes" id="UP000386466">
    <property type="component" value="Unassembled WGS sequence"/>
</dbReference>
<comment type="similarity">
    <text evidence="2">Belongs to the PLAC1 family.</text>
</comment>
<dbReference type="EMBL" id="CAAGRJ010034236">
    <property type="protein sequence ID" value="VFV43660.1"/>
    <property type="molecule type" value="Genomic_DNA"/>
</dbReference>
<reference evidence="6 7" key="1">
    <citation type="submission" date="2019-01" db="EMBL/GenBank/DDBJ databases">
        <authorList>
            <person name="Alioto T."/>
            <person name="Alioto T."/>
        </authorList>
    </citation>
    <scope>NUCLEOTIDE SEQUENCE [LARGE SCALE GENOMIC DNA]</scope>
</reference>
<evidence type="ECO:0000256" key="5">
    <source>
        <dbReference type="SAM" id="SignalP"/>
    </source>
</evidence>
<organism evidence="6 7">
    <name type="scientific">Lynx pardinus</name>
    <name type="common">Iberian lynx</name>
    <name type="synonym">Felis pardina</name>
    <dbReference type="NCBI Taxonomy" id="191816"/>
    <lineage>
        <taxon>Eukaryota</taxon>
        <taxon>Metazoa</taxon>
        <taxon>Chordata</taxon>
        <taxon>Craniata</taxon>
        <taxon>Vertebrata</taxon>
        <taxon>Euteleostomi</taxon>
        <taxon>Mammalia</taxon>
        <taxon>Eutheria</taxon>
        <taxon>Laurasiatheria</taxon>
        <taxon>Carnivora</taxon>
        <taxon>Feliformia</taxon>
        <taxon>Felidae</taxon>
        <taxon>Felinae</taxon>
        <taxon>Lynx</taxon>
    </lineage>
</organism>
<name>A0A485PD57_LYNPA</name>
<evidence type="ECO:0000256" key="3">
    <source>
        <dbReference type="ARBA" id="ARBA00022525"/>
    </source>
</evidence>
<dbReference type="PANTHER" id="PTHR14380">
    <property type="entry name" value="PLACENTA-SPECIFIC PROTEIN 1"/>
    <property type="match status" value="1"/>
</dbReference>
<keyword evidence="4 5" id="KW-0732">Signal</keyword>
<feature type="signal peptide" evidence="5">
    <location>
        <begin position="1"/>
        <end position="24"/>
    </location>
</feature>
<gene>
    <name evidence="6" type="ORF">LYPA_23C016073</name>
</gene>
<dbReference type="AlphaFoldDB" id="A0A485PD57"/>
<feature type="chain" id="PRO_5019817980" evidence="5">
    <location>
        <begin position="25"/>
        <end position="214"/>
    </location>
</feature>
<accession>A0A485PD57</accession>
<dbReference type="PROSITE" id="PS51257">
    <property type="entry name" value="PROKAR_LIPOPROTEIN"/>
    <property type="match status" value="1"/>
</dbReference>
<dbReference type="PANTHER" id="PTHR14380:SF2">
    <property type="entry name" value="PLACENTA-SPECIFIC PROTEIN 1"/>
    <property type="match status" value="1"/>
</dbReference>
<evidence type="ECO:0000256" key="2">
    <source>
        <dbReference type="ARBA" id="ARBA00010071"/>
    </source>
</evidence>
<comment type="subcellular location">
    <subcellularLocation>
        <location evidence="1">Secreted</location>
    </subcellularLocation>
</comment>
<protein>
    <submittedName>
        <fullName evidence="6">Placenta-specific protein 1-like</fullName>
    </submittedName>
</protein>
<keyword evidence="7" id="KW-1185">Reference proteome</keyword>
<proteinExistence type="inferred from homology"/>
<keyword evidence="3" id="KW-0964">Secreted</keyword>
<dbReference type="Gene3D" id="2.60.40.3210">
    <property type="entry name" value="Zona pellucida, ZP-N domain"/>
    <property type="match status" value="1"/>
</dbReference>
<dbReference type="InterPro" id="IPR033222">
    <property type="entry name" value="PLAC1_fam"/>
</dbReference>
<evidence type="ECO:0000313" key="6">
    <source>
        <dbReference type="EMBL" id="VFV43660.1"/>
    </source>
</evidence>
<evidence type="ECO:0000256" key="4">
    <source>
        <dbReference type="ARBA" id="ARBA00022729"/>
    </source>
</evidence>
<evidence type="ECO:0000313" key="7">
    <source>
        <dbReference type="Proteomes" id="UP000386466"/>
    </source>
</evidence>
<sequence length="214" mass="23436">MKLFMFFLIGGMVILTSVFSACSAQSPMTVLCSADWFMVTVHPFMLNNDVYVHFHELHLGLGCPANHVQPHMYRFTYRVTECGIRAKAISQDVVLYSTELYYVSKVTSSKQVIPVSCAAPQQSPWLTLPCSAKVASGTGTTAQNGEACGEVFTLSQSNQRPNCDCPPCVFNEEEGAQAPCHQAEAQEGELMQPSSLVNISEVWSLHSDDLIGSM</sequence>
<dbReference type="GO" id="GO:0005576">
    <property type="term" value="C:extracellular region"/>
    <property type="evidence" value="ECO:0007669"/>
    <property type="project" value="UniProtKB-SubCell"/>
</dbReference>